<reference evidence="2 3" key="1">
    <citation type="submission" date="2019-09" db="EMBL/GenBank/DDBJ databases">
        <title>A chromosome-level genome assembly of the Chinese tupelo Nyssa sinensis.</title>
        <authorList>
            <person name="Yang X."/>
            <person name="Kang M."/>
            <person name="Yang Y."/>
            <person name="Xiong H."/>
            <person name="Wang M."/>
            <person name="Zhang Z."/>
            <person name="Wang Z."/>
            <person name="Wu H."/>
            <person name="Ma T."/>
            <person name="Liu J."/>
            <person name="Xi Z."/>
        </authorList>
    </citation>
    <scope>NUCLEOTIDE SEQUENCE [LARGE SCALE GENOMIC DNA]</scope>
    <source>
        <strain evidence="2">J267</strain>
        <tissue evidence="2">Leaf</tissue>
    </source>
</reference>
<dbReference type="Proteomes" id="UP000325577">
    <property type="component" value="Linkage Group LG10"/>
</dbReference>
<evidence type="ECO:0000313" key="2">
    <source>
        <dbReference type="EMBL" id="KAA8546056.1"/>
    </source>
</evidence>
<dbReference type="Pfam" id="PF02519">
    <property type="entry name" value="Auxin_inducible"/>
    <property type="match status" value="2"/>
</dbReference>
<sequence>MGFHFPRNIVRAKQIIQLVFSTPVATDVPKGHFAVYVGEAEKKRFVVPISYLKHPSFQNLLCQAEEEFRKKYIHIKMGIRRPRIIHTKKVLGRPSLMANQAASTATDVPKGYFAVYVGESEKKRFVIPVSYLNQPSFQDLLNRAEEEYGFDHPMGGLTIPCGEDIFIDLTSCLNDL</sequence>
<dbReference type="AlphaFoldDB" id="A0A5J5BTQ5"/>
<dbReference type="InterPro" id="IPR003676">
    <property type="entry name" value="SAUR_fam"/>
</dbReference>
<keyword evidence="3" id="KW-1185">Reference proteome</keyword>
<proteinExistence type="inferred from homology"/>
<evidence type="ECO:0000256" key="1">
    <source>
        <dbReference type="ARBA" id="ARBA00006974"/>
    </source>
</evidence>
<protein>
    <recommendedName>
        <fullName evidence="4">Auxin-responsive protein</fullName>
    </recommendedName>
</protein>
<comment type="similarity">
    <text evidence="1">Belongs to the ARG7 family.</text>
</comment>
<dbReference type="GO" id="GO:0009733">
    <property type="term" value="P:response to auxin"/>
    <property type="evidence" value="ECO:0007669"/>
    <property type="project" value="InterPro"/>
</dbReference>
<organism evidence="2 3">
    <name type="scientific">Nyssa sinensis</name>
    <dbReference type="NCBI Taxonomy" id="561372"/>
    <lineage>
        <taxon>Eukaryota</taxon>
        <taxon>Viridiplantae</taxon>
        <taxon>Streptophyta</taxon>
        <taxon>Embryophyta</taxon>
        <taxon>Tracheophyta</taxon>
        <taxon>Spermatophyta</taxon>
        <taxon>Magnoliopsida</taxon>
        <taxon>eudicotyledons</taxon>
        <taxon>Gunneridae</taxon>
        <taxon>Pentapetalae</taxon>
        <taxon>asterids</taxon>
        <taxon>Cornales</taxon>
        <taxon>Nyssaceae</taxon>
        <taxon>Nyssa</taxon>
    </lineage>
</organism>
<gene>
    <name evidence="2" type="ORF">F0562_020493</name>
</gene>
<dbReference type="PANTHER" id="PTHR31929">
    <property type="entry name" value="SAUR-LIKE AUXIN-RESPONSIVE PROTEIN FAMILY-RELATED"/>
    <property type="match status" value="1"/>
</dbReference>
<accession>A0A5J5BTQ5</accession>
<evidence type="ECO:0000313" key="3">
    <source>
        <dbReference type="Proteomes" id="UP000325577"/>
    </source>
</evidence>
<name>A0A5J5BTQ5_9ASTE</name>
<dbReference type="EMBL" id="CM018033">
    <property type="protein sequence ID" value="KAA8546056.1"/>
    <property type="molecule type" value="Genomic_DNA"/>
</dbReference>
<evidence type="ECO:0008006" key="4">
    <source>
        <dbReference type="Google" id="ProtNLM"/>
    </source>
</evidence>
<dbReference type="OrthoDB" id="625231at2759"/>